<protein>
    <recommendedName>
        <fullName evidence="6">Long-chain fatty acid--CoA ligase</fullName>
    </recommendedName>
</protein>
<feature type="domain" description="AMP-binding enzyme C-terminal" evidence="3">
    <location>
        <begin position="418"/>
        <end position="492"/>
    </location>
</feature>
<evidence type="ECO:0000313" key="5">
    <source>
        <dbReference type="Proteomes" id="UP000077262"/>
    </source>
</evidence>
<proteinExistence type="inferred from homology"/>
<evidence type="ECO:0000259" key="2">
    <source>
        <dbReference type="Pfam" id="PF00501"/>
    </source>
</evidence>
<evidence type="ECO:0000313" key="4">
    <source>
        <dbReference type="EMBL" id="OAH44668.1"/>
    </source>
</evidence>
<dbReference type="SUPFAM" id="SSF56801">
    <property type="entry name" value="Acetyl-CoA synthetase-like"/>
    <property type="match status" value="1"/>
</dbReference>
<comment type="similarity">
    <text evidence="1">Belongs to the ATP-dependent AMP-binding enzyme family.</text>
</comment>
<evidence type="ECO:0008006" key="6">
    <source>
        <dbReference type="Google" id="ProtNLM"/>
    </source>
</evidence>
<comment type="caution">
    <text evidence="4">The sequence shown here is derived from an EMBL/GenBank/DDBJ whole genome shotgun (WGS) entry which is preliminary data.</text>
</comment>
<dbReference type="Gene3D" id="3.40.50.12780">
    <property type="entry name" value="N-terminal domain of ligase-like"/>
    <property type="match status" value="1"/>
</dbReference>
<dbReference type="InterPro" id="IPR025110">
    <property type="entry name" value="AMP-bd_C"/>
</dbReference>
<organism evidence="4 5">
    <name type="scientific">Sphingobium yanoikuyae</name>
    <name type="common">Sphingomonas yanoikuyae</name>
    <dbReference type="NCBI Taxonomy" id="13690"/>
    <lineage>
        <taxon>Bacteria</taxon>
        <taxon>Pseudomonadati</taxon>
        <taxon>Pseudomonadota</taxon>
        <taxon>Alphaproteobacteria</taxon>
        <taxon>Sphingomonadales</taxon>
        <taxon>Sphingomonadaceae</taxon>
        <taxon>Sphingobium</taxon>
    </lineage>
</organism>
<sequence length="517" mass="54895">METDGLNAHLLRHAVALPNGVALVEQDRVVTYGALPQLVDDAAALLKTLDVRAGDRVMLVCENCIDLLVATMACWKIDAWPVLINARIAAREVDQIRQHCAPRRILFGIENSAAARDHAERYSAVRLQNGPLGAMAASSTDIAAVAEPVPDHISDRCAVMLYTSGSTGTPKGVMLSHRNVMLNARAVADLLGVAPGDRIYCALPLSHILAFTHMFLVPLLTGATVELMPRFDVADVFTALSDRGVTVLYGVPASFQRMLDQVALSSKAAVDAPDLRFALVAGAPLDATLKARIEEALGAPLLNHYGSTEHAPNISGSRWTHPPTGVHVGPLIPGVEARLVASDGTVLGDGATGVLQVRSACVMLGYYKAPDLTAAVIDADGWFDTGDIAHFDTEGNLHIVGRAKELIIRSGFNVYPAEVEAVLNAHPAVAQSAVVGRSVPDNEEVVAFVELAPGASLDAATLRRHAEANLAPYKRPSEIRILDALPCNATGKILKPQLKIMAAEIAEDRQPEQSTAA</sequence>
<accession>A0A177JUG6</accession>
<feature type="domain" description="AMP-dependent synthetase/ligase" evidence="2">
    <location>
        <begin position="13"/>
        <end position="367"/>
    </location>
</feature>
<gene>
    <name evidence="4" type="ORF">AX777_20575</name>
</gene>
<dbReference type="GO" id="GO:0031956">
    <property type="term" value="F:medium-chain fatty acid-CoA ligase activity"/>
    <property type="evidence" value="ECO:0007669"/>
    <property type="project" value="TreeGrafter"/>
</dbReference>
<dbReference type="GO" id="GO:0006631">
    <property type="term" value="P:fatty acid metabolic process"/>
    <property type="evidence" value="ECO:0007669"/>
    <property type="project" value="TreeGrafter"/>
</dbReference>
<dbReference type="InterPro" id="IPR000873">
    <property type="entry name" value="AMP-dep_synth/lig_dom"/>
</dbReference>
<dbReference type="PANTHER" id="PTHR43201:SF8">
    <property type="entry name" value="ACYL-COA SYNTHETASE FAMILY MEMBER 3"/>
    <property type="match status" value="1"/>
</dbReference>
<dbReference type="Proteomes" id="UP000077262">
    <property type="component" value="Unassembled WGS sequence"/>
</dbReference>
<evidence type="ECO:0000256" key="1">
    <source>
        <dbReference type="ARBA" id="ARBA00006432"/>
    </source>
</evidence>
<dbReference type="AlphaFoldDB" id="A0A177JUG6"/>
<name>A0A177JUG6_SPHYA</name>
<dbReference type="InterPro" id="IPR020845">
    <property type="entry name" value="AMP-binding_CS"/>
</dbReference>
<dbReference type="Pfam" id="PF00501">
    <property type="entry name" value="AMP-binding"/>
    <property type="match status" value="1"/>
</dbReference>
<dbReference type="Gene3D" id="3.30.300.30">
    <property type="match status" value="1"/>
</dbReference>
<dbReference type="PANTHER" id="PTHR43201">
    <property type="entry name" value="ACYL-COA SYNTHETASE"/>
    <property type="match status" value="1"/>
</dbReference>
<dbReference type="Pfam" id="PF13193">
    <property type="entry name" value="AMP-binding_C"/>
    <property type="match status" value="1"/>
</dbReference>
<reference evidence="4 5" key="1">
    <citation type="submission" date="2016-02" db="EMBL/GenBank/DDBJ databases">
        <authorList>
            <person name="Wen L."/>
            <person name="He K."/>
            <person name="Yang H."/>
        </authorList>
    </citation>
    <scope>NUCLEOTIDE SEQUENCE [LARGE SCALE GENOMIC DNA]</scope>
    <source>
        <strain evidence="4 5">CD09_2</strain>
    </source>
</reference>
<dbReference type="InterPro" id="IPR042099">
    <property type="entry name" value="ANL_N_sf"/>
</dbReference>
<evidence type="ECO:0000259" key="3">
    <source>
        <dbReference type="Pfam" id="PF13193"/>
    </source>
</evidence>
<dbReference type="PROSITE" id="PS00455">
    <property type="entry name" value="AMP_BINDING"/>
    <property type="match status" value="1"/>
</dbReference>
<dbReference type="InterPro" id="IPR045851">
    <property type="entry name" value="AMP-bd_C_sf"/>
</dbReference>
<dbReference type="EMBL" id="LSTR01000028">
    <property type="protein sequence ID" value="OAH44668.1"/>
    <property type="molecule type" value="Genomic_DNA"/>
</dbReference>